<dbReference type="RefSeq" id="WP_144913234.1">
    <property type="nucleotide sequence ID" value="NZ_VLLI01000007.1"/>
</dbReference>
<proteinExistence type="predicted"/>
<gene>
    <name evidence="1" type="ORF">JN11_02683</name>
</gene>
<dbReference type="OrthoDB" id="797407at2"/>
<comment type="caution">
    <text evidence="1">The sequence shown here is derived from an EMBL/GenBank/DDBJ whole genome shotgun (WGS) entry which is preliminary data.</text>
</comment>
<reference evidence="1 2" key="1">
    <citation type="submission" date="2019-07" db="EMBL/GenBank/DDBJ databases">
        <title>Genomic Encyclopedia of Archaeal and Bacterial Type Strains, Phase II (KMG-II): from individual species to whole genera.</title>
        <authorList>
            <person name="Goeker M."/>
        </authorList>
    </citation>
    <scope>NUCLEOTIDE SEQUENCE [LARGE SCALE GENOMIC DNA]</scope>
    <source>
        <strain evidence="1 2">ATCC BAA-1854</strain>
    </source>
</reference>
<protein>
    <recommendedName>
        <fullName evidence="3">DNA polymerase III psi subunit</fullName>
    </recommendedName>
</protein>
<dbReference type="EMBL" id="VLLI01000007">
    <property type="protein sequence ID" value="TWI99366.1"/>
    <property type="molecule type" value="Genomic_DNA"/>
</dbReference>
<accession>A0A562U243</accession>
<dbReference type="AlphaFoldDB" id="A0A562U243"/>
<sequence>MHIENPLAFSFIMQEDIFLLNNDKAVYNHPPIIKEETVEPPVTETPPLSFNYLGKHKKNFLIITHYQNTDFIAPNHLTALENTIKRLDFSLDDVAILNCAKHPEATLEQLTTFFSPQKLLVLGQYALPVELKSITINKLHQLNSCRTLFTFSFDEMMDNNEYKKAFWEQMKQL</sequence>
<organism evidence="1 2">
    <name type="scientific">Mucilaginibacter frigoritolerans</name>
    <dbReference type="NCBI Taxonomy" id="652788"/>
    <lineage>
        <taxon>Bacteria</taxon>
        <taxon>Pseudomonadati</taxon>
        <taxon>Bacteroidota</taxon>
        <taxon>Sphingobacteriia</taxon>
        <taxon>Sphingobacteriales</taxon>
        <taxon>Sphingobacteriaceae</taxon>
        <taxon>Mucilaginibacter</taxon>
    </lineage>
</organism>
<name>A0A562U243_9SPHI</name>
<dbReference type="Proteomes" id="UP000317010">
    <property type="component" value="Unassembled WGS sequence"/>
</dbReference>
<keyword evidence="2" id="KW-1185">Reference proteome</keyword>
<evidence type="ECO:0000313" key="2">
    <source>
        <dbReference type="Proteomes" id="UP000317010"/>
    </source>
</evidence>
<evidence type="ECO:0008006" key="3">
    <source>
        <dbReference type="Google" id="ProtNLM"/>
    </source>
</evidence>
<evidence type="ECO:0000313" key="1">
    <source>
        <dbReference type="EMBL" id="TWI99366.1"/>
    </source>
</evidence>